<reference evidence="2 3" key="1">
    <citation type="submission" date="2024-05" db="EMBL/GenBank/DDBJ databases">
        <title>Genome sequencing and assembly of Indian major carp, Cirrhinus mrigala (Hamilton, 1822).</title>
        <authorList>
            <person name="Mohindra V."/>
            <person name="Chowdhury L.M."/>
            <person name="Lal K."/>
            <person name="Jena J.K."/>
        </authorList>
    </citation>
    <scope>NUCLEOTIDE SEQUENCE [LARGE SCALE GENOMIC DNA]</scope>
    <source>
        <strain evidence="2">CM1030</strain>
        <tissue evidence="2">Blood</tissue>
    </source>
</reference>
<dbReference type="EMBL" id="JAMKFB020000022">
    <property type="protein sequence ID" value="KAL0161055.1"/>
    <property type="molecule type" value="Genomic_DNA"/>
</dbReference>
<gene>
    <name evidence="2" type="ORF">M9458_044780</name>
</gene>
<name>A0ABD0NI46_CIRMR</name>
<feature type="region of interest" description="Disordered" evidence="1">
    <location>
        <begin position="106"/>
        <end position="262"/>
    </location>
</feature>
<feature type="compositionally biased region" description="Polar residues" evidence="1">
    <location>
        <begin position="160"/>
        <end position="174"/>
    </location>
</feature>
<comment type="caution">
    <text evidence="2">The sequence shown here is derived from an EMBL/GenBank/DDBJ whole genome shotgun (WGS) entry which is preliminary data.</text>
</comment>
<proteinExistence type="predicted"/>
<feature type="compositionally biased region" description="Low complexity" evidence="1">
    <location>
        <begin position="187"/>
        <end position="262"/>
    </location>
</feature>
<evidence type="ECO:0000313" key="3">
    <source>
        <dbReference type="Proteomes" id="UP001529510"/>
    </source>
</evidence>
<evidence type="ECO:0000313" key="2">
    <source>
        <dbReference type="EMBL" id="KAL0161055.1"/>
    </source>
</evidence>
<dbReference type="AlphaFoldDB" id="A0ABD0NI46"/>
<accession>A0ABD0NI46</accession>
<dbReference type="Proteomes" id="UP001529510">
    <property type="component" value="Unassembled WGS sequence"/>
</dbReference>
<evidence type="ECO:0008006" key="4">
    <source>
        <dbReference type="Google" id="ProtNLM"/>
    </source>
</evidence>
<keyword evidence="3" id="KW-1185">Reference proteome</keyword>
<organism evidence="2 3">
    <name type="scientific">Cirrhinus mrigala</name>
    <name type="common">Mrigala</name>
    <dbReference type="NCBI Taxonomy" id="683832"/>
    <lineage>
        <taxon>Eukaryota</taxon>
        <taxon>Metazoa</taxon>
        <taxon>Chordata</taxon>
        <taxon>Craniata</taxon>
        <taxon>Vertebrata</taxon>
        <taxon>Euteleostomi</taxon>
        <taxon>Actinopterygii</taxon>
        <taxon>Neopterygii</taxon>
        <taxon>Teleostei</taxon>
        <taxon>Ostariophysi</taxon>
        <taxon>Cypriniformes</taxon>
        <taxon>Cyprinidae</taxon>
        <taxon>Labeoninae</taxon>
        <taxon>Labeonini</taxon>
        <taxon>Cirrhinus</taxon>
    </lineage>
</organism>
<feature type="non-terminal residue" evidence="2">
    <location>
        <position position="549"/>
    </location>
</feature>
<protein>
    <recommendedName>
        <fullName evidence="4">Retrotransposon gag domain-containing protein</fullName>
    </recommendedName>
</protein>
<sequence>NTFAYLRSSSFQNTQPTTTMNPADRLVRLRQGNHTIENYVADFCDLYYQVDFNETFLKYIFRFGLDKDISSKMPCNTPHWTLVRYIDFALLLDGSAFTVGIVDEGPRDPPVPAKPKPTHIMSTKPKPVHAMPVKPESVHVTPATQNPHRTTSAAPRPAHVTSSAPRPAHVTSSAPRPAHVTSPAPKPAHAMPAAPGPAHAMPAAPGPAHAMPAAPGPAHAMPAAPGPAHAMPAAPGPAHAMPAAPGPAHAMPAAPGPAHAMAARPESAPVMAALPQPAHKMTAIPKPVHKMAAIPKPVHKMAAPSESRPRWLPRMSLIMPKSSHPNLIPSYLAYPKQVKAALSGLEPRHISAGIPEPRQVLAMLPSHAEPTLSTPTASTPSSPAGIPLSSVLPVMAIAILSMWATHCAPEASSDHKSTPEVSSDHEFAPMPPEVSAKVVEPPMEAASIHELTATSVHESAPEILSDHESAPMTSEVAAPAAEPPMGAASSYELSAHHVTAKEVNHELSALLWILFVPLWVSLLLSALPAPPWLQAPQNLPWWTSPPRFH</sequence>
<feature type="compositionally biased region" description="Polar residues" evidence="1">
    <location>
        <begin position="142"/>
        <end position="153"/>
    </location>
</feature>
<evidence type="ECO:0000256" key="1">
    <source>
        <dbReference type="SAM" id="MobiDB-lite"/>
    </source>
</evidence>
<feature type="non-terminal residue" evidence="2">
    <location>
        <position position="1"/>
    </location>
</feature>